<feature type="transmembrane region" description="Helical" evidence="1">
    <location>
        <begin position="118"/>
        <end position="139"/>
    </location>
</feature>
<feature type="transmembrane region" description="Helical" evidence="1">
    <location>
        <begin position="12"/>
        <end position="35"/>
    </location>
</feature>
<feature type="transmembrane region" description="Helical" evidence="1">
    <location>
        <begin position="83"/>
        <end position="106"/>
    </location>
</feature>
<keyword evidence="4" id="KW-1185">Reference proteome</keyword>
<dbReference type="InterPro" id="IPR019251">
    <property type="entry name" value="DUF2231_TM"/>
</dbReference>
<feature type="transmembrane region" description="Helical" evidence="1">
    <location>
        <begin position="41"/>
        <end position="62"/>
    </location>
</feature>
<comment type="caution">
    <text evidence="3">The sequence shown here is derived from an EMBL/GenBank/DDBJ whole genome shotgun (WGS) entry which is preliminary data.</text>
</comment>
<dbReference type="EMBL" id="JAUSYP010000001">
    <property type="protein sequence ID" value="MDQ0746975.1"/>
    <property type="molecule type" value="Genomic_DNA"/>
</dbReference>
<dbReference type="Proteomes" id="UP001232755">
    <property type="component" value="Unassembled WGS sequence"/>
</dbReference>
<organism evidence="3 4">
    <name type="scientific">Streptomyces africanus</name>
    <dbReference type="NCBI Taxonomy" id="231024"/>
    <lineage>
        <taxon>Bacteria</taxon>
        <taxon>Bacillati</taxon>
        <taxon>Actinomycetota</taxon>
        <taxon>Actinomycetes</taxon>
        <taxon>Kitasatosporales</taxon>
        <taxon>Streptomycetaceae</taxon>
        <taxon>Streptomyces</taxon>
    </lineage>
</organism>
<evidence type="ECO:0000313" key="3">
    <source>
        <dbReference type="EMBL" id="MDQ0746975.1"/>
    </source>
</evidence>
<accession>A0ABU0QHW9</accession>
<gene>
    <name evidence="3" type="ORF">QF034_001206</name>
</gene>
<sequence>MYSKITVTGHPVHPMLVGFPIAGYTGTLVGFAVYAANGQQFWLNLAIALNIAGVGTALLAALPGIADLALGIPRRSAARTVGIAHGGLNVAALGLFGASLAVYATHWDGPATGATPGLALSSAGLACTLGAGFLGWTLVQDYHVGIRLTPLQESDEQAVQSAELIHLHRGSHVA</sequence>
<reference evidence="3 4" key="1">
    <citation type="submission" date="2023-07" db="EMBL/GenBank/DDBJ databases">
        <title>Comparative genomics of wheat-associated soil bacteria to identify genetic determinants of phenazine resistance.</title>
        <authorList>
            <person name="Mouncey N."/>
        </authorList>
    </citation>
    <scope>NUCLEOTIDE SEQUENCE [LARGE SCALE GENOMIC DNA]</scope>
    <source>
        <strain evidence="3 4">B3I12</strain>
    </source>
</reference>
<keyword evidence="1" id="KW-1133">Transmembrane helix</keyword>
<evidence type="ECO:0000256" key="1">
    <source>
        <dbReference type="SAM" id="Phobius"/>
    </source>
</evidence>
<proteinExistence type="predicted"/>
<dbReference type="RefSeq" id="WP_307173960.1">
    <property type="nucleotide sequence ID" value="NZ_JAUSYP010000001.1"/>
</dbReference>
<feature type="domain" description="DUF2231" evidence="2">
    <location>
        <begin position="9"/>
        <end position="146"/>
    </location>
</feature>
<keyword evidence="1" id="KW-0472">Membrane</keyword>
<dbReference type="Pfam" id="PF09990">
    <property type="entry name" value="DUF2231"/>
    <property type="match status" value="1"/>
</dbReference>
<evidence type="ECO:0000259" key="2">
    <source>
        <dbReference type="Pfam" id="PF09990"/>
    </source>
</evidence>
<name>A0ABU0QHW9_9ACTN</name>
<keyword evidence="1" id="KW-0812">Transmembrane</keyword>
<evidence type="ECO:0000313" key="4">
    <source>
        <dbReference type="Proteomes" id="UP001232755"/>
    </source>
</evidence>
<protein>
    <submittedName>
        <fullName evidence="3">Membrane protein</fullName>
    </submittedName>
</protein>